<accession>A0ABP5EYF9</accession>
<feature type="transmembrane region" description="Helical" evidence="9">
    <location>
        <begin position="88"/>
        <end position="105"/>
    </location>
</feature>
<feature type="transmembrane region" description="Helical" evidence="9">
    <location>
        <begin position="6"/>
        <end position="25"/>
    </location>
</feature>
<keyword evidence="4" id="KW-0125">Carotenoid biosynthesis</keyword>
<gene>
    <name evidence="11" type="ORF">GCM10009755_24040</name>
</gene>
<evidence type="ECO:0000256" key="6">
    <source>
        <dbReference type="ARBA" id="ARBA00023136"/>
    </source>
</evidence>
<evidence type="ECO:0000256" key="8">
    <source>
        <dbReference type="SAM" id="MobiDB-lite"/>
    </source>
</evidence>
<evidence type="ECO:0000313" key="12">
    <source>
        <dbReference type="Proteomes" id="UP001500755"/>
    </source>
</evidence>
<evidence type="ECO:0000256" key="5">
    <source>
        <dbReference type="ARBA" id="ARBA00022989"/>
    </source>
</evidence>
<comment type="subcellular location">
    <subcellularLocation>
        <location evidence="1">Membrane</location>
        <topology evidence="1">Multi-pass membrane protein</topology>
    </subcellularLocation>
</comment>
<dbReference type="Pfam" id="PF18916">
    <property type="entry name" value="Lycopene_cyc"/>
    <property type="match status" value="1"/>
</dbReference>
<dbReference type="InterPro" id="IPR017825">
    <property type="entry name" value="Lycopene_cyclase_dom"/>
</dbReference>
<comment type="pathway">
    <text evidence="2">Carotenoid biosynthesis.</text>
</comment>
<evidence type="ECO:0000256" key="1">
    <source>
        <dbReference type="ARBA" id="ARBA00004141"/>
    </source>
</evidence>
<feature type="transmembrane region" description="Helical" evidence="9">
    <location>
        <begin position="37"/>
        <end position="68"/>
    </location>
</feature>
<sequence length="144" mass="14948">MTYTLVNLVFLAVAVGLLVAAIRVSRTSFRADTSGTAGVSGVALLVTAVLLVVLTLVFNNLMIAAGFVDYGHAQTSGIRIGVMPVEDLAYTVFAVLALPALWTVLGNRSAALSGTPAPERRESGAPRRRSSTPEAPRAAGDHDA</sequence>
<keyword evidence="7" id="KW-0413">Isomerase</keyword>
<reference evidence="12" key="1">
    <citation type="journal article" date="2019" name="Int. J. Syst. Evol. Microbiol.">
        <title>The Global Catalogue of Microorganisms (GCM) 10K type strain sequencing project: providing services to taxonomists for standard genome sequencing and annotation.</title>
        <authorList>
            <consortium name="The Broad Institute Genomics Platform"/>
            <consortium name="The Broad Institute Genome Sequencing Center for Infectious Disease"/>
            <person name="Wu L."/>
            <person name="Ma J."/>
        </authorList>
    </citation>
    <scope>NUCLEOTIDE SEQUENCE [LARGE SCALE GENOMIC DNA]</scope>
    <source>
        <strain evidence="12">JCM 14546</strain>
    </source>
</reference>
<feature type="domain" description="Lycopene cyclase" evidence="10">
    <location>
        <begin position="2"/>
        <end position="101"/>
    </location>
</feature>
<evidence type="ECO:0000256" key="4">
    <source>
        <dbReference type="ARBA" id="ARBA00022746"/>
    </source>
</evidence>
<evidence type="ECO:0000256" key="2">
    <source>
        <dbReference type="ARBA" id="ARBA00004829"/>
    </source>
</evidence>
<evidence type="ECO:0000259" key="10">
    <source>
        <dbReference type="Pfam" id="PF18916"/>
    </source>
</evidence>
<evidence type="ECO:0000256" key="3">
    <source>
        <dbReference type="ARBA" id="ARBA00022692"/>
    </source>
</evidence>
<dbReference type="RefSeq" id="WP_344310024.1">
    <property type="nucleotide sequence ID" value="NZ_BAAANO010000023.1"/>
</dbReference>
<organism evidence="11 12">
    <name type="scientific">Brevibacterium samyangense</name>
    <dbReference type="NCBI Taxonomy" id="366888"/>
    <lineage>
        <taxon>Bacteria</taxon>
        <taxon>Bacillati</taxon>
        <taxon>Actinomycetota</taxon>
        <taxon>Actinomycetes</taxon>
        <taxon>Micrococcales</taxon>
        <taxon>Brevibacteriaceae</taxon>
        <taxon>Brevibacterium</taxon>
    </lineage>
</organism>
<evidence type="ECO:0000256" key="9">
    <source>
        <dbReference type="SAM" id="Phobius"/>
    </source>
</evidence>
<keyword evidence="5 9" id="KW-1133">Transmembrane helix</keyword>
<dbReference type="EMBL" id="BAAANO010000023">
    <property type="protein sequence ID" value="GAA2011806.1"/>
    <property type="molecule type" value="Genomic_DNA"/>
</dbReference>
<proteinExistence type="predicted"/>
<feature type="region of interest" description="Disordered" evidence="8">
    <location>
        <begin position="111"/>
        <end position="144"/>
    </location>
</feature>
<evidence type="ECO:0000313" key="11">
    <source>
        <dbReference type="EMBL" id="GAA2011806.1"/>
    </source>
</evidence>
<keyword evidence="12" id="KW-1185">Reference proteome</keyword>
<keyword evidence="6 9" id="KW-0472">Membrane</keyword>
<evidence type="ECO:0000256" key="7">
    <source>
        <dbReference type="ARBA" id="ARBA00023235"/>
    </source>
</evidence>
<name>A0ABP5EYF9_9MICO</name>
<dbReference type="Proteomes" id="UP001500755">
    <property type="component" value="Unassembled WGS sequence"/>
</dbReference>
<comment type="caution">
    <text evidence="11">The sequence shown here is derived from an EMBL/GenBank/DDBJ whole genome shotgun (WGS) entry which is preliminary data.</text>
</comment>
<keyword evidence="3 9" id="KW-0812">Transmembrane</keyword>
<dbReference type="NCBIfam" id="TIGR03462">
    <property type="entry name" value="CarR_dom_SF"/>
    <property type="match status" value="1"/>
</dbReference>
<protein>
    <recommendedName>
        <fullName evidence="10">Lycopene cyclase domain-containing protein</fullName>
    </recommendedName>
</protein>